<dbReference type="Proteomes" id="UP000509658">
    <property type="component" value="Chromosome"/>
</dbReference>
<dbReference type="GO" id="GO:0052621">
    <property type="term" value="F:diguanylate cyclase activity"/>
    <property type="evidence" value="ECO:0007669"/>
    <property type="project" value="UniProtKB-EC"/>
</dbReference>
<dbReference type="FunFam" id="3.30.70.270:FF:000001">
    <property type="entry name" value="Diguanylate cyclase domain protein"/>
    <property type="match status" value="1"/>
</dbReference>
<comment type="catalytic activity">
    <reaction evidence="4">
        <text>2 GTP = 3',3'-c-di-GMP + 2 diphosphate</text>
        <dbReference type="Rhea" id="RHEA:24898"/>
        <dbReference type="ChEBI" id="CHEBI:33019"/>
        <dbReference type="ChEBI" id="CHEBI:37565"/>
        <dbReference type="ChEBI" id="CHEBI:58805"/>
        <dbReference type="EC" id="2.7.7.65"/>
    </reaction>
</comment>
<dbReference type="EC" id="2.7.7.65" evidence="2"/>
<dbReference type="GO" id="GO:0000160">
    <property type="term" value="P:phosphorelay signal transduction system"/>
    <property type="evidence" value="ECO:0007669"/>
    <property type="project" value="UniProtKB-KW"/>
</dbReference>
<evidence type="ECO:0000256" key="6">
    <source>
        <dbReference type="PROSITE-ProRule" id="PRU00169"/>
    </source>
</evidence>
<dbReference type="CDD" id="cd01949">
    <property type="entry name" value="GGDEF"/>
    <property type="match status" value="1"/>
</dbReference>
<dbReference type="PANTHER" id="PTHR45138">
    <property type="entry name" value="REGULATORY COMPONENTS OF SENSORY TRANSDUCTION SYSTEM"/>
    <property type="match status" value="1"/>
</dbReference>
<feature type="compositionally biased region" description="Polar residues" evidence="7">
    <location>
        <begin position="113"/>
        <end position="122"/>
    </location>
</feature>
<organism evidence="11 12">
    <name type="scientific">Candidatus Reidiella endopervernicosa</name>
    <dbReference type="NCBI Taxonomy" id="2738883"/>
    <lineage>
        <taxon>Bacteria</taxon>
        <taxon>Pseudomonadati</taxon>
        <taxon>Pseudomonadota</taxon>
        <taxon>Gammaproteobacteria</taxon>
        <taxon>Candidatus Reidiella</taxon>
    </lineage>
</organism>
<proteinExistence type="predicted"/>
<dbReference type="InterPro" id="IPR029787">
    <property type="entry name" value="Nucleotide_cyclase"/>
</dbReference>
<dbReference type="Pfam" id="PF01627">
    <property type="entry name" value="Hpt"/>
    <property type="match status" value="1"/>
</dbReference>
<dbReference type="SUPFAM" id="SSF52172">
    <property type="entry name" value="CheY-like"/>
    <property type="match status" value="2"/>
</dbReference>
<evidence type="ECO:0000259" key="9">
    <source>
        <dbReference type="PROSITE" id="PS50887"/>
    </source>
</evidence>
<evidence type="ECO:0000256" key="3">
    <source>
        <dbReference type="ARBA" id="ARBA00023012"/>
    </source>
</evidence>
<dbReference type="AlphaFoldDB" id="A0A6N0HZ58"/>
<sequence>MSESIDKKRNKFRILQQRFIDLLPQRIEEIEGGWRSVRTSGSESPDLEALTRNSHSLAGSSGTFHFFHFGEVARSLEALLHSYQDAENDSAELIDHIDDAIMQLREVAAEGPDQTSTETFPDQHTPRVSDEQPLVYLLEDDQTLATELADQIGHFGYTVEAFYNPETLESAVKARPPHAMLADIHMQSGPTAGADIIKKIHHCTDRDLPVIFISAYDSWQNRLNAVRAGGHAYLSKPLNVDQLTEQLDQVTGIRQEVEYRILIVEDTTLLAEHYAAVLESAGMEAKIVSDPSRLLEVLPEFIPDLVLMDLYMPECSGVEAAKVIRQHSGYTNLPIVYLSTEKGLEQQLEALRQGGDDFLQKPISDEHLLAAVKIRARRFRELSALMTRDSLTGLLNHINLKLSLERELSQARRNSTTLTFAMLDIDHFKSVNDLYGHPVGDRVIKSLSRILSHRLRKGDIAARYGGEEFAVILPNTSVSDSCRVLNELRIAFSEIGFTSGDADFNATFSAGIAESDPQQDMQSLITAADNALYQAKHNGRNRIESDGQQKAT</sequence>
<evidence type="ECO:0000313" key="11">
    <source>
        <dbReference type="EMBL" id="QKQ27615.1"/>
    </source>
</evidence>
<keyword evidence="3" id="KW-0902">Two-component regulatory system</keyword>
<feature type="domain" description="HPt" evidence="10">
    <location>
        <begin position="8"/>
        <end position="111"/>
    </location>
</feature>
<dbReference type="GO" id="GO:0005886">
    <property type="term" value="C:plasma membrane"/>
    <property type="evidence" value="ECO:0007669"/>
    <property type="project" value="TreeGrafter"/>
</dbReference>
<dbReference type="GO" id="GO:0043709">
    <property type="term" value="P:cell adhesion involved in single-species biofilm formation"/>
    <property type="evidence" value="ECO:0007669"/>
    <property type="project" value="TreeGrafter"/>
</dbReference>
<evidence type="ECO:0000256" key="4">
    <source>
        <dbReference type="ARBA" id="ARBA00034247"/>
    </source>
</evidence>
<evidence type="ECO:0000256" key="7">
    <source>
        <dbReference type="SAM" id="MobiDB-lite"/>
    </source>
</evidence>
<feature type="region of interest" description="Disordered" evidence="7">
    <location>
        <begin position="109"/>
        <end position="129"/>
    </location>
</feature>
<dbReference type="PROSITE" id="PS50110">
    <property type="entry name" value="RESPONSE_REGULATORY"/>
    <property type="match status" value="2"/>
</dbReference>
<keyword evidence="12" id="KW-1185">Reference proteome</keyword>
<dbReference type="CDD" id="cd00156">
    <property type="entry name" value="REC"/>
    <property type="match status" value="2"/>
</dbReference>
<evidence type="ECO:0000256" key="1">
    <source>
        <dbReference type="ARBA" id="ARBA00001946"/>
    </source>
</evidence>
<evidence type="ECO:0000256" key="2">
    <source>
        <dbReference type="ARBA" id="ARBA00012528"/>
    </source>
</evidence>
<dbReference type="KEGG" id="rev:HUE57_15945"/>
<dbReference type="Pfam" id="PF00072">
    <property type="entry name" value="Response_reg"/>
    <property type="match status" value="2"/>
</dbReference>
<feature type="modified residue" description="4-aspartylphosphate" evidence="6">
    <location>
        <position position="183"/>
    </location>
</feature>
<dbReference type="PROSITE" id="PS50894">
    <property type="entry name" value="HPT"/>
    <property type="match status" value="1"/>
</dbReference>
<dbReference type="PROSITE" id="PS50887">
    <property type="entry name" value="GGDEF"/>
    <property type="match status" value="1"/>
</dbReference>
<dbReference type="Gene3D" id="1.20.120.160">
    <property type="entry name" value="HPT domain"/>
    <property type="match status" value="1"/>
</dbReference>
<dbReference type="InterPro" id="IPR008207">
    <property type="entry name" value="Sig_transdc_His_kin_Hpt_dom"/>
</dbReference>
<evidence type="ECO:0000313" key="12">
    <source>
        <dbReference type="Proteomes" id="UP000509658"/>
    </source>
</evidence>
<feature type="modified residue" description="Phosphohistidine" evidence="5">
    <location>
        <position position="55"/>
    </location>
</feature>
<evidence type="ECO:0000259" key="10">
    <source>
        <dbReference type="PROSITE" id="PS50894"/>
    </source>
</evidence>
<dbReference type="EMBL" id="CP054491">
    <property type="protein sequence ID" value="QKQ27615.1"/>
    <property type="molecule type" value="Genomic_DNA"/>
</dbReference>
<evidence type="ECO:0000256" key="5">
    <source>
        <dbReference type="PROSITE-ProRule" id="PRU00110"/>
    </source>
</evidence>
<evidence type="ECO:0000259" key="8">
    <source>
        <dbReference type="PROSITE" id="PS50110"/>
    </source>
</evidence>
<reference evidence="11 12" key="1">
    <citation type="submission" date="2020-05" db="EMBL/GenBank/DDBJ databases">
        <title>Horizontal transmission and recombination maintain forever young bacterial symbiont genomes.</title>
        <authorList>
            <person name="Russell S.L."/>
            <person name="Pepper-Tunick E."/>
            <person name="Svedberg J."/>
            <person name="Byrne A."/>
            <person name="Ruelas Castillo J."/>
            <person name="Vollmers C."/>
            <person name="Beinart R.A."/>
            <person name="Corbett-Detig R."/>
        </authorList>
    </citation>
    <scope>NUCLEOTIDE SEQUENCE [LARGE SCALE GENOMIC DNA]</scope>
    <source>
        <strain evidence="11">Santa_Monica_outfall</strain>
    </source>
</reference>
<dbReference type="InterPro" id="IPR036641">
    <property type="entry name" value="HPT_dom_sf"/>
</dbReference>
<feature type="modified residue" description="4-aspartylphosphate" evidence="6">
    <location>
        <position position="309"/>
    </location>
</feature>
<protein>
    <recommendedName>
        <fullName evidence="2">diguanylate cyclase</fullName>
        <ecNumber evidence="2">2.7.7.65</ecNumber>
    </recommendedName>
</protein>
<dbReference type="InterPro" id="IPR000160">
    <property type="entry name" value="GGDEF_dom"/>
</dbReference>
<dbReference type="PANTHER" id="PTHR45138:SF9">
    <property type="entry name" value="DIGUANYLATE CYCLASE DGCM-RELATED"/>
    <property type="match status" value="1"/>
</dbReference>
<dbReference type="SMART" id="SM00267">
    <property type="entry name" value="GGDEF"/>
    <property type="match status" value="1"/>
</dbReference>
<dbReference type="InterPro" id="IPR050469">
    <property type="entry name" value="Diguanylate_Cyclase"/>
</dbReference>
<dbReference type="SUPFAM" id="SSF55073">
    <property type="entry name" value="Nucleotide cyclase"/>
    <property type="match status" value="1"/>
</dbReference>
<dbReference type="Gene3D" id="3.30.70.270">
    <property type="match status" value="1"/>
</dbReference>
<dbReference type="Pfam" id="PF00990">
    <property type="entry name" value="GGDEF"/>
    <property type="match status" value="1"/>
</dbReference>
<dbReference type="SUPFAM" id="SSF47226">
    <property type="entry name" value="Histidine-containing phosphotransfer domain, HPT domain"/>
    <property type="match status" value="1"/>
</dbReference>
<dbReference type="RefSeq" id="WP_172840222.1">
    <property type="nucleotide sequence ID" value="NZ_CP054491.1"/>
</dbReference>
<dbReference type="GO" id="GO:0004672">
    <property type="term" value="F:protein kinase activity"/>
    <property type="evidence" value="ECO:0007669"/>
    <property type="project" value="UniProtKB-ARBA"/>
</dbReference>
<feature type="domain" description="Response regulatory" evidence="8">
    <location>
        <begin position="260"/>
        <end position="376"/>
    </location>
</feature>
<comment type="cofactor">
    <cofactor evidence="1">
        <name>Mg(2+)</name>
        <dbReference type="ChEBI" id="CHEBI:18420"/>
    </cofactor>
</comment>
<gene>
    <name evidence="11" type="ORF">HUE57_15945</name>
</gene>
<name>A0A6N0HZ58_9GAMM</name>
<accession>A0A6N0HZ58</accession>
<keyword evidence="6" id="KW-0597">Phosphoprotein</keyword>
<dbReference type="GO" id="GO:1902201">
    <property type="term" value="P:negative regulation of bacterial-type flagellum-dependent cell motility"/>
    <property type="evidence" value="ECO:0007669"/>
    <property type="project" value="TreeGrafter"/>
</dbReference>
<dbReference type="InterPro" id="IPR001789">
    <property type="entry name" value="Sig_transdc_resp-reg_receiver"/>
</dbReference>
<dbReference type="InterPro" id="IPR011006">
    <property type="entry name" value="CheY-like_superfamily"/>
</dbReference>
<feature type="domain" description="GGDEF" evidence="9">
    <location>
        <begin position="416"/>
        <end position="548"/>
    </location>
</feature>
<dbReference type="SMART" id="SM00448">
    <property type="entry name" value="REC"/>
    <property type="match status" value="2"/>
</dbReference>
<dbReference type="NCBIfam" id="TIGR00254">
    <property type="entry name" value="GGDEF"/>
    <property type="match status" value="1"/>
</dbReference>
<feature type="domain" description="Response regulatory" evidence="8">
    <location>
        <begin position="134"/>
        <end position="251"/>
    </location>
</feature>
<dbReference type="InterPro" id="IPR043128">
    <property type="entry name" value="Rev_trsase/Diguanyl_cyclase"/>
</dbReference>
<dbReference type="Gene3D" id="3.40.50.2300">
    <property type="match status" value="2"/>
</dbReference>